<sequence length="197" mass="22000">MAKSDQGGGGYEDVCGDKRVFGLKRGAGGTQIAEGEDLKKLPCRLRRGAANQACCDDRGRLRLAVQRQAILSLFCGVFLNLEKMHWILQCSVDRTECGRVAPRADECALPRQKAIHVVSLFCVAEMSALSTLPADPNMPLSRCTVCSPLPSHLARIREHMDRMPTSLRIYPPSFSTFRDKTYYTYAKTKKNKKNIYV</sequence>
<reference evidence="1" key="1">
    <citation type="journal article" date="2020" name="Stud. Mycol.">
        <title>101 Dothideomycetes genomes: a test case for predicting lifestyles and emergence of pathogens.</title>
        <authorList>
            <person name="Haridas S."/>
            <person name="Albert R."/>
            <person name="Binder M."/>
            <person name="Bloem J."/>
            <person name="Labutti K."/>
            <person name="Salamov A."/>
            <person name="Andreopoulos B."/>
            <person name="Baker S."/>
            <person name="Barry K."/>
            <person name="Bills G."/>
            <person name="Bluhm B."/>
            <person name="Cannon C."/>
            <person name="Castanera R."/>
            <person name="Culley D."/>
            <person name="Daum C."/>
            <person name="Ezra D."/>
            <person name="Gonzalez J."/>
            <person name="Henrissat B."/>
            <person name="Kuo A."/>
            <person name="Liang C."/>
            <person name="Lipzen A."/>
            <person name="Lutzoni F."/>
            <person name="Magnuson J."/>
            <person name="Mondo S."/>
            <person name="Nolan M."/>
            <person name="Ohm R."/>
            <person name="Pangilinan J."/>
            <person name="Park H.-J."/>
            <person name="Ramirez L."/>
            <person name="Alfaro M."/>
            <person name="Sun H."/>
            <person name="Tritt A."/>
            <person name="Yoshinaga Y."/>
            <person name="Zwiers L.-H."/>
            <person name="Turgeon B."/>
            <person name="Goodwin S."/>
            <person name="Spatafora J."/>
            <person name="Crous P."/>
            <person name="Grigoriev I."/>
        </authorList>
    </citation>
    <scope>NUCLEOTIDE SEQUENCE</scope>
    <source>
        <strain evidence="1">ATCC 200398</strain>
    </source>
</reference>
<name>A0ACB6R9L1_9PLEO</name>
<organism evidence="1 2">
    <name type="scientific">Lindgomyces ingoldianus</name>
    <dbReference type="NCBI Taxonomy" id="673940"/>
    <lineage>
        <taxon>Eukaryota</taxon>
        <taxon>Fungi</taxon>
        <taxon>Dikarya</taxon>
        <taxon>Ascomycota</taxon>
        <taxon>Pezizomycotina</taxon>
        <taxon>Dothideomycetes</taxon>
        <taxon>Pleosporomycetidae</taxon>
        <taxon>Pleosporales</taxon>
        <taxon>Lindgomycetaceae</taxon>
        <taxon>Lindgomyces</taxon>
    </lineage>
</organism>
<evidence type="ECO:0000313" key="2">
    <source>
        <dbReference type="Proteomes" id="UP000799755"/>
    </source>
</evidence>
<dbReference type="Proteomes" id="UP000799755">
    <property type="component" value="Unassembled WGS sequence"/>
</dbReference>
<dbReference type="EMBL" id="MU003495">
    <property type="protein sequence ID" value="KAF2475841.1"/>
    <property type="molecule type" value="Genomic_DNA"/>
</dbReference>
<keyword evidence="2" id="KW-1185">Reference proteome</keyword>
<gene>
    <name evidence="1" type="ORF">BDR25DRAFT_350122</name>
</gene>
<protein>
    <submittedName>
        <fullName evidence="1">Uncharacterized protein</fullName>
    </submittedName>
</protein>
<comment type="caution">
    <text evidence="1">The sequence shown here is derived from an EMBL/GenBank/DDBJ whole genome shotgun (WGS) entry which is preliminary data.</text>
</comment>
<accession>A0ACB6R9L1</accession>
<proteinExistence type="predicted"/>
<evidence type="ECO:0000313" key="1">
    <source>
        <dbReference type="EMBL" id="KAF2475841.1"/>
    </source>
</evidence>